<dbReference type="AlphaFoldDB" id="A0A803PH84"/>
<accession>A0A803PH84</accession>
<sequence>MVVLQILYPWNWEVDYWKSNCDGEVPTVDMGLDTRFHCIRDTSKIVDRICSRCKIHSTFTIERTNKGVGSTTMPLTSNPASNNIDYLGLAKRLEKVEVQRLETLAAQIEMKATFKSSRVEVKNLIMDQLRTMKSFLQKQPS</sequence>
<evidence type="ECO:0000313" key="1">
    <source>
        <dbReference type="EnsemblPlants" id="cds.evm.model.04.377"/>
    </source>
</evidence>
<dbReference type="Gramene" id="evm.model.04.377">
    <property type="protein sequence ID" value="cds.evm.model.04.377"/>
    <property type="gene ID" value="evm.TU.04.377"/>
</dbReference>
<reference evidence="1" key="1">
    <citation type="submission" date="2018-11" db="EMBL/GenBank/DDBJ databases">
        <authorList>
            <person name="Grassa J C."/>
        </authorList>
    </citation>
    <scope>NUCLEOTIDE SEQUENCE [LARGE SCALE GENOMIC DNA]</scope>
</reference>
<keyword evidence="2" id="KW-1185">Reference proteome</keyword>
<reference evidence="1" key="2">
    <citation type="submission" date="2021-03" db="UniProtKB">
        <authorList>
            <consortium name="EnsemblPlants"/>
        </authorList>
    </citation>
    <scope>IDENTIFICATION</scope>
</reference>
<protein>
    <submittedName>
        <fullName evidence="1">Uncharacterized protein</fullName>
    </submittedName>
</protein>
<dbReference type="Proteomes" id="UP000596661">
    <property type="component" value="Chromosome 4"/>
</dbReference>
<dbReference type="EMBL" id="UZAU01000358">
    <property type="status" value="NOT_ANNOTATED_CDS"/>
    <property type="molecule type" value="Genomic_DNA"/>
</dbReference>
<proteinExistence type="predicted"/>
<organism evidence="1 2">
    <name type="scientific">Cannabis sativa</name>
    <name type="common">Hemp</name>
    <name type="synonym">Marijuana</name>
    <dbReference type="NCBI Taxonomy" id="3483"/>
    <lineage>
        <taxon>Eukaryota</taxon>
        <taxon>Viridiplantae</taxon>
        <taxon>Streptophyta</taxon>
        <taxon>Embryophyta</taxon>
        <taxon>Tracheophyta</taxon>
        <taxon>Spermatophyta</taxon>
        <taxon>Magnoliopsida</taxon>
        <taxon>eudicotyledons</taxon>
        <taxon>Gunneridae</taxon>
        <taxon>Pentapetalae</taxon>
        <taxon>rosids</taxon>
        <taxon>fabids</taxon>
        <taxon>Rosales</taxon>
        <taxon>Cannabaceae</taxon>
        <taxon>Cannabis</taxon>
    </lineage>
</organism>
<dbReference type="EnsemblPlants" id="evm.model.04.377">
    <property type="protein sequence ID" value="cds.evm.model.04.377"/>
    <property type="gene ID" value="evm.TU.04.377"/>
</dbReference>
<name>A0A803PH84_CANSA</name>
<evidence type="ECO:0000313" key="2">
    <source>
        <dbReference type="Proteomes" id="UP000596661"/>
    </source>
</evidence>